<feature type="compositionally biased region" description="Low complexity" evidence="1">
    <location>
        <begin position="654"/>
        <end position="669"/>
    </location>
</feature>
<feature type="compositionally biased region" description="Basic residues" evidence="1">
    <location>
        <begin position="67"/>
        <end position="85"/>
    </location>
</feature>
<feature type="compositionally biased region" description="Basic residues" evidence="1">
    <location>
        <begin position="1130"/>
        <end position="1139"/>
    </location>
</feature>
<comment type="caution">
    <text evidence="2">The sequence shown here is derived from an EMBL/GenBank/DDBJ whole genome shotgun (WGS) entry which is preliminary data.</text>
</comment>
<gene>
    <name evidence="2" type="ORF">CYCCA115_LOCUS5718</name>
</gene>
<dbReference type="AlphaFoldDB" id="A0AAD2FKC4"/>
<dbReference type="Pfam" id="PF06677">
    <property type="entry name" value="Auto_anti-p27"/>
    <property type="match status" value="1"/>
</dbReference>
<dbReference type="EMBL" id="CAKOGP040000668">
    <property type="protein sequence ID" value="CAJ1937586.1"/>
    <property type="molecule type" value="Genomic_DNA"/>
</dbReference>
<feature type="compositionally biased region" description="Low complexity" evidence="1">
    <location>
        <begin position="173"/>
        <end position="207"/>
    </location>
</feature>
<organism evidence="2 3">
    <name type="scientific">Cylindrotheca closterium</name>
    <dbReference type="NCBI Taxonomy" id="2856"/>
    <lineage>
        <taxon>Eukaryota</taxon>
        <taxon>Sar</taxon>
        <taxon>Stramenopiles</taxon>
        <taxon>Ochrophyta</taxon>
        <taxon>Bacillariophyta</taxon>
        <taxon>Bacillariophyceae</taxon>
        <taxon>Bacillariophycidae</taxon>
        <taxon>Bacillariales</taxon>
        <taxon>Bacillariaceae</taxon>
        <taxon>Cylindrotheca</taxon>
    </lineage>
</organism>
<reference evidence="2" key="1">
    <citation type="submission" date="2023-08" db="EMBL/GenBank/DDBJ databases">
        <authorList>
            <person name="Audoor S."/>
            <person name="Bilcke G."/>
        </authorList>
    </citation>
    <scope>NUCLEOTIDE SEQUENCE</scope>
</reference>
<feature type="region of interest" description="Disordered" evidence="1">
    <location>
        <begin position="127"/>
        <end position="221"/>
    </location>
</feature>
<dbReference type="InterPro" id="IPR009563">
    <property type="entry name" value="SSSCA1"/>
</dbReference>
<feature type="region of interest" description="Disordered" evidence="1">
    <location>
        <begin position="811"/>
        <end position="830"/>
    </location>
</feature>
<proteinExistence type="predicted"/>
<feature type="region of interest" description="Disordered" evidence="1">
    <location>
        <begin position="578"/>
        <end position="599"/>
    </location>
</feature>
<feature type="compositionally biased region" description="Basic and acidic residues" evidence="1">
    <location>
        <begin position="639"/>
        <end position="650"/>
    </location>
</feature>
<feature type="region of interest" description="Disordered" evidence="1">
    <location>
        <begin position="1117"/>
        <end position="1156"/>
    </location>
</feature>
<evidence type="ECO:0000313" key="3">
    <source>
        <dbReference type="Proteomes" id="UP001295423"/>
    </source>
</evidence>
<feature type="region of interest" description="Disordered" evidence="1">
    <location>
        <begin position="636"/>
        <end position="669"/>
    </location>
</feature>
<feature type="compositionally biased region" description="Basic residues" evidence="1">
    <location>
        <begin position="142"/>
        <end position="152"/>
    </location>
</feature>
<dbReference type="Proteomes" id="UP001295423">
    <property type="component" value="Unassembled WGS sequence"/>
</dbReference>
<keyword evidence="3" id="KW-1185">Reference proteome</keyword>
<feature type="region of interest" description="Disordered" evidence="1">
    <location>
        <begin position="242"/>
        <end position="263"/>
    </location>
</feature>
<name>A0AAD2FKC4_9STRA</name>
<protein>
    <submittedName>
        <fullName evidence="2">Uncharacterized protein</fullName>
    </submittedName>
</protein>
<feature type="compositionally biased region" description="Polar residues" evidence="1">
    <location>
        <begin position="1035"/>
        <end position="1047"/>
    </location>
</feature>
<accession>A0AAD2FKC4</accession>
<feature type="region of interest" description="Disordered" evidence="1">
    <location>
        <begin position="1"/>
        <end position="97"/>
    </location>
</feature>
<feature type="region of interest" description="Disordered" evidence="1">
    <location>
        <begin position="1035"/>
        <end position="1056"/>
    </location>
</feature>
<sequence length="1156" mass="126158">MTERRRIRLAAVPYEEEEEVEAPGNANPPQKFRRLAFKDEGAYEPSIEDPKQRMAHVSKESTERKSVSKRTRRQSQKKSRKSKKRGPVEPGNLMEELESTTWSLLKCGRKLIEKSIEEGKVQALKAAMRLRQESDRNYRGRGNTKRRTKRSRMRSEFGHGAVDPSSSEESRSIKSGSSYGSHSISSNIASSYSDGQPSMSLSASSSKSSKKKKNGSMSSRAKLNADASFDSLGENSIIADDSYTTEESLPSQDSSTDNVNSDDDRSIVSEAWTAIKDIVETPEADADRLGEKSTPSIAINMEVLLEPDSSDDSWIQSIKSDSNESFSTALNKELSYHRQMPSNMLQQCINEIKDVSTKGHQRKPTVELSDAEFLKVIRETGKQECDVDQTATTDSDTNFLETIEEPKALDQAPTLPSSPSTFSNSDFLKAMQQEHGVHVGTESSLAEPVLSNTDFVKAMQEENGVEEEVKAAPIAEPLLSNADFLKAMRQENGIADEASSGRSVSSAMSTTDFLKAMQRENGVEEEVEATILLSNADFLKTMQQENGVKDETGATSAAPPLLSNVDFLKALQQENGVETETEATVATSTLPSNTDLQQGSGIAEKSIETHDEQLKLSEDLSNADFLEAMRQSLSVTGGKFEEPKTRHSGDVDSISELEGGNSNEEGGFSDSDFLKAIQDTGVEDDDTFNGNNISTPVQTAINENFLSALKQMGGLDLGNTGMFSLGHLETIHEVDSDCSKSAQSSPSRSPPTSFTLIEEVAVVAMNADGSCLGNEITGSTQSDDRLMSKQQARFGHREQTNSTEALVVTEEKSDFGPGNELPDLKCVSSDESDTHCDRLRGILGVDGSESEKEEDIDDGDTGFMTADDILAEDDTNFFSAGAGDDSHFFSMMTENQGTERDSIGSNDSLDEILSFRNGGEQTATMTSQEASSAEAEVHGFDEAKAELETRAENLDQPENRMVEQLETIPGQRYVECRQDESSVPLADELNKEDIEQRKALIRAIEVDESLTPDEKALLVTEIESGVPIDETSSIEIDVDATSSSESQNGDRDAPEHSRMEINKAIGKKVIQGWTLLDSSCRHCALPLMTDSEATEAACIFCDYSRSMNGGHGTKNCSLAFPPPPPPIANKKSKNRRSRMAIKEAPVDPPSSFVVTE</sequence>
<feature type="compositionally biased region" description="Basic and acidic residues" evidence="1">
    <location>
        <begin position="48"/>
        <end position="66"/>
    </location>
</feature>
<evidence type="ECO:0000256" key="1">
    <source>
        <dbReference type="SAM" id="MobiDB-lite"/>
    </source>
</evidence>
<feature type="compositionally biased region" description="Polar residues" evidence="1">
    <location>
        <begin position="588"/>
        <end position="599"/>
    </location>
</feature>
<evidence type="ECO:0000313" key="2">
    <source>
        <dbReference type="EMBL" id="CAJ1937586.1"/>
    </source>
</evidence>